<gene>
    <name evidence="3" type="ORF">AVL59_30365</name>
    <name evidence="4" type="ORF">J2Z21_006980</name>
</gene>
<sequence length="95" mass="10554">MGIDIEQTDVERDFEGVAAGFFSPAEYEQWSTADTADRTALWYRIWTRREAYVKATGHGLRDIGDDHPGRGSAWIDIALEPAPGHVGCVVLLNHP</sequence>
<dbReference type="GO" id="GO:0000287">
    <property type="term" value="F:magnesium ion binding"/>
    <property type="evidence" value="ECO:0007669"/>
    <property type="project" value="InterPro"/>
</dbReference>
<accession>A0A1B1B371</accession>
<dbReference type="SUPFAM" id="SSF56214">
    <property type="entry name" value="4'-phosphopantetheinyl transferase"/>
    <property type="match status" value="1"/>
</dbReference>
<evidence type="ECO:0000259" key="2">
    <source>
        <dbReference type="Pfam" id="PF01648"/>
    </source>
</evidence>
<evidence type="ECO:0000313" key="3">
    <source>
        <dbReference type="EMBL" id="ANP53260.1"/>
    </source>
</evidence>
<reference evidence="4 6" key="2">
    <citation type="submission" date="2021-03" db="EMBL/GenBank/DDBJ databases">
        <title>Genomic Encyclopedia of Type Strains, Phase IV (KMG-IV): sequencing the most valuable type-strain genomes for metagenomic binning, comparative biology and taxonomic classification.</title>
        <authorList>
            <person name="Goeker M."/>
        </authorList>
    </citation>
    <scope>NUCLEOTIDE SEQUENCE [LARGE SCALE GENOMIC DNA]</scope>
    <source>
        <strain evidence="4 6">DSM 40499</strain>
    </source>
</reference>
<organism evidence="3 5">
    <name type="scientific">Streptomyces griseochromogenes</name>
    <dbReference type="NCBI Taxonomy" id="68214"/>
    <lineage>
        <taxon>Bacteria</taxon>
        <taxon>Bacillati</taxon>
        <taxon>Actinomycetota</taxon>
        <taxon>Actinomycetes</taxon>
        <taxon>Kitasatosporales</taxon>
        <taxon>Streptomycetaceae</taxon>
        <taxon>Streptomyces</taxon>
    </lineage>
</organism>
<dbReference type="RefSeq" id="WP_067310781.1">
    <property type="nucleotide sequence ID" value="NZ_CP016279.1"/>
</dbReference>
<dbReference type="GO" id="GO:0008897">
    <property type="term" value="F:holo-[acyl-carrier-protein] synthase activity"/>
    <property type="evidence" value="ECO:0007669"/>
    <property type="project" value="InterPro"/>
</dbReference>
<protein>
    <submittedName>
        <fullName evidence="4">Phosphopantetheine--protein transferase-like protein</fullName>
    </submittedName>
</protein>
<dbReference type="EMBL" id="CP016279">
    <property type="protein sequence ID" value="ANP53260.1"/>
    <property type="molecule type" value="Genomic_DNA"/>
</dbReference>
<keyword evidence="1" id="KW-0808">Transferase</keyword>
<dbReference type="Pfam" id="PF01648">
    <property type="entry name" value="ACPS"/>
    <property type="match status" value="1"/>
</dbReference>
<evidence type="ECO:0000256" key="1">
    <source>
        <dbReference type="ARBA" id="ARBA00022679"/>
    </source>
</evidence>
<dbReference type="OrthoDB" id="190168at2"/>
<dbReference type="KEGG" id="sgs:AVL59_30365"/>
<dbReference type="Proteomes" id="UP000092659">
    <property type="component" value="Chromosome"/>
</dbReference>
<dbReference type="InterPro" id="IPR037143">
    <property type="entry name" value="4-PPantetheinyl_Trfase_dom_sf"/>
</dbReference>
<proteinExistence type="predicted"/>
<dbReference type="AlphaFoldDB" id="A0A1B1B371"/>
<evidence type="ECO:0000313" key="5">
    <source>
        <dbReference type="Proteomes" id="UP000092659"/>
    </source>
</evidence>
<dbReference type="InterPro" id="IPR008278">
    <property type="entry name" value="4-PPantetheinyl_Trfase_dom"/>
</dbReference>
<dbReference type="Gene3D" id="3.90.470.20">
    <property type="entry name" value="4'-phosphopantetheinyl transferase domain"/>
    <property type="match status" value="1"/>
</dbReference>
<dbReference type="Proteomes" id="UP001519309">
    <property type="component" value="Unassembled WGS sequence"/>
</dbReference>
<dbReference type="STRING" id="68214.AVL59_30365"/>
<name>A0A1B1B371_9ACTN</name>
<evidence type="ECO:0000313" key="6">
    <source>
        <dbReference type="Proteomes" id="UP001519309"/>
    </source>
</evidence>
<keyword evidence="6" id="KW-1185">Reference proteome</keyword>
<evidence type="ECO:0000313" key="4">
    <source>
        <dbReference type="EMBL" id="MBP2053978.1"/>
    </source>
</evidence>
<dbReference type="EMBL" id="JAGGLP010000018">
    <property type="protein sequence ID" value="MBP2053978.1"/>
    <property type="molecule type" value="Genomic_DNA"/>
</dbReference>
<feature type="domain" description="4'-phosphopantetheinyl transferase" evidence="2">
    <location>
        <begin position="1"/>
        <end position="62"/>
    </location>
</feature>
<reference evidence="3 5" key="1">
    <citation type="submission" date="2016-06" db="EMBL/GenBank/DDBJ databases">
        <title>Complete genome sequence of Streptomyces griseochromogenes ATCC 14511, the Blasticidin S producer.</title>
        <authorList>
            <person name="Wu L."/>
        </authorList>
    </citation>
    <scope>NUCLEOTIDE SEQUENCE [LARGE SCALE GENOMIC DNA]</scope>
    <source>
        <strain evidence="3 5">ATCC 14511</strain>
    </source>
</reference>